<dbReference type="InterPro" id="IPR024047">
    <property type="entry name" value="MM3350-like_sf"/>
</dbReference>
<sequence length="43" mass="4777">MHEFEIDGCCIDGAYVRLPEDIAGAPGYEEFLATFADPNHPKH</sequence>
<comment type="caution">
    <text evidence="2">The sequence shown here is derived from an EMBL/GenBank/DDBJ whole genome shotgun (WGS) entry which is preliminary data.</text>
</comment>
<dbReference type="SUPFAM" id="SSF159941">
    <property type="entry name" value="MM3350-like"/>
    <property type="match status" value="1"/>
</dbReference>
<dbReference type="Proteomes" id="UP000310574">
    <property type="component" value="Unassembled WGS sequence"/>
</dbReference>
<dbReference type="Gene3D" id="3.10.290.30">
    <property type="entry name" value="MM3350-like"/>
    <property type="match status" value="1"/>
</dbReference>
<feature type="domain" description="Plasmid pRiA4b Orf3-like" evidence="1">
    <location>
        <begin position="9"/>
        <end position="43"/>
    </location>
</feature>
<dbReference type="EMBL" id="SSBS01000003">
    <property type="protein sequence ID" value="THF32779.1"/>
    <property type="molecule type" value="Genomic_DNA"/>
</dbReference>
<evidence type="ECO:0000259" key="1">
    <source>
        <dbReference type="Pfam" id="PF07929"/>
    </source>
</evidence>
<dbReference type="AlphaFoldDB" id="A0AAQ2DEI9"/>
<protein>
    <recommendedName>
        <fullName evidence="1">Plasmid pRiA4b Orf3-like domain-containing protein</fullName>
    </recommendedName>
</protein>
<proteinExistence type="predicted"/>
<evidence type="ECO:0000313" key="2">
    <source>
        <dbReference type="EMBL" id="THF32779.1"/>
    </source>
</evidence>
<evidence type="ECO:0000313" key="3">
    <source>
        <dbReference type="Proteomes" id="UP000310574"/>
    </source>
</evidence>
<organism evidence="2 3">
    <name type="scientific">Pseudomonas atacamensis</name>
    <dbReference type="NCBI Taxonomy" id="2565368"/>
    <lineage>
        <taxon>Bacteria</taxon>
        <taxon>Pseudomonadati</taxon>
        <taxon>Pseudomonadota</taxon>
        <taxon>Gammaproteobacteria</taxon>
        <taxon>Pseudomonadales</taxon>
        <taxon>Pseudomonadaceae</taxon>
        <taxon>Pseudomonas</taxon>
    </lineage>
</organism>
<gene>
    <name evidence="2" type="ORF">E5170_11490</name>
</gene>
<reference evidence="2 3" key="1">
    <citation type="submission" date="2019-04" db="EMBL/GenBank/DDBJ databases">
        <title>Draft genome sequence of Pseudomonas sp. M7D1 isolated from rhizosphere of plant the flowery desert.</title>
        <authorList>
            <person name="Poblete-Morales M."/>
            <person name="Plaza N."/>
            <person name="Corsini G."/>
            <person name="Silva E."/>
        </authorList>
    </citation>
    <scope>NUCLEOTIDE SEQUENCE [LARGE SCALE GENOMIC DNA]</scope>
    <source>
        <strain evidence="2 3">M7D1</strain>
    </source>
</reference>
<dbReference type="Pfam" id="PF07929">
    <property type="entry name" value="PRiA4_ORF3"/>
    <property type="match status" value="1"/>
</dbReference>
<accession>A0AAQ2DEI9</accession>
<name>A0AAQ2DEI9_9PSED</name>
<dbReference type="InterPro" id="IPR012912">
    <property type="entry name" value="Plasmid_pRiA4b_Orf3-like"/>
</dbReference>